<evidence type="ECO:0000313" key="1">
    <source>
        <dbReference type="EMBL" id="CAB4142141.1"/>
    </source>
</evidence>
<organism evidence="1">
    <name type="scientific">uncultured Caudovirales phage</name>
    <dbReference type="NCBI Taxonomy" id="2100421"/>
    <lineage>
        <taxon>Viruses</taxon>
        <taxon>Duplodnaviria</taxon>
        <taxon>Heunggongvirae</taxon>
        <taxon>Uroviricota</taxon>
        <taxon>Caudoviricetes</taxon>
        <taxon>Peduoviridae</taxon>
        <taxon>Maltschvirus</taxon>
        <taxon>Maltschvirus maltsch</taxon>
    </lineage>
</organism>
<protein>
    <submittedName>
        <fullName evidence="1">Uncharacterized protein</fullName>
    </submittedName>
</protein>
<reference evidence="1" key="1">
    <citation type="submission" date="2020-04" db="EMBL/GenBank/DDBJ databases">
        <authorList>
            <person name="Chiriac C."/>
            <person name="Salcher M."/>
            <person name="Ghai R."/>
            <person name="Kavagutti S V."/>
        </authorList>
    </citation>
    <scope>NUCLEOTIDE SEQUENCE</scope>
</reference>
<name>A0A6J5M7L8_9CAUD</name>
<accession>A0A6J5M7L8</accession>
<dbReference type="EMBL" id="LR796404">
    <property type="protein sequence ID" value="CAB4142141.1"/>
    <property type="molecule type" value="Genomic_DNA"/>
</dbReference>
<gene>
    <name evidence="1" type="ORF">UFOVP443_2</name>
</gene>
<proteinExistence type="predicted"/>
<sequence length="213" mass="22631">MASIVTVAELRSILGVSTSLYNDAYLTDVIDTAEAVILPMLVKYSSPIDMVSLTDNIATYSVLGDNNFSEGQSVVITGVGSPFNGTFTILESSNIDIDSFIVRSSSRIYLDGAYREFNGYFTVAITSADINERKVIPSGLATLSGASTYVGVSAVESAVLAVSVEVFQSRIAPGGQIEGVDFTTVSPYRLGRSLFNRVSGLLGAYIDTDSMVQ</sequence>